<organism evidence="1 2">
    <name type="scientific">Amniculicola lignicola CBS 123094</name>
    <dbReference type="NCBI Taxonomy" id="1392246"/>
    <lineage>
        <taxon>Eukaryota</taxon>
        <taxon>Fungi</taxon>
        <taxon>Dikarya</taxon>
        <taxon>Ascomycota</taxon>
        <taxon>Pezizomycotina</taxon>
        <taxon>Dothideomycetes</taxon>
        <taxon>Pleosporomycetidae</taxon>
        <taxon>Pleosporales</taxon>
        <taxon>Amniculicolaceae</taxon>
        <taxon>Amniculicola</taxon>
    </lineage>
</organism>
<name>A0A6A5W0F5_9PLEO</name>
<gene>
    <name evidence="1" type="ORF">P154DRAFT_500518</name>
</gene>
<evidence type="ECO:0000313" key="1">
    <source>
        <dbReference type="EMBL" id="KAF1995253.1"/>
    </source>
</evidence>
<reference evidence="1" key="1">
    <citation type="journal article" date="2020" name="Stud. Mycol.">
        <title>101 Dothideomycetes genomes: a test case for predicting lifestyles and emergence of pathogens.</title>
        <authorList>
            <person name="Haridas S."/>
            <person name="Albert R."/>
            <person name="Binder M."/>
            <person name="Bloem J."/>
            <person name="Labutti K."/>
            <person name="Salamov A."/>
            <person name="Andreopoulos B."/>
            <person name="Baker S."/>
            <person name="Barry K."/>
            <person name="Bills G."/>
            <person name="Bluhm B."/>
            <person name="Cannon C."/>
            <person name="Castanera R."/>
            <person name="Culley D."/>
            <person name="Daum C."/>
            <person name="Ezra D."/>
            <person name="Gonzalez J."/>
            <person name="Henrissat B."/>
            <person name="Kuo A."/>
            <person name="Liang C."/>
            <person name="Lipzen A."/>
            <person name="Lutzoni F."/>
            <person name="Magnuson J."/>
            <person name="Mondo S."/>
            <person name="Nolan M."/>
            <person name="Ohm R."/>
            <person name="Pangilinan J."/>
            <person name="Park H.-J."/>
            <person name="Ramirez L."/>
            <person name="Alfaro M."/>
            <person name="Sun H."/>
            <person name="Tritt A."/>
            <person name="Yoshinaga Y."/>
            <person name="Zwiers L.-H."/>
            <person name="Turgeon B."/>
            <person name="Goodwin S."/>
            <person name="Spatafora J."/>
            <person name="Crous P."/>
            <person name="Grigoriev I."/>
        </authorList>
    </citation>
    <scope>NUCLEOTIDE SEQUENCE</scope>
    <source>
        <strain evidence="1">CBS 123094</strain>
    </source>
</reference>
<dbReference type="EMBL" id="ML977642">
    <property type="protein sequence ID" value="KAF1995253.1"/>
    <property type="molecule type" value="Genomic_DNA"/>
</dbReference>
<protein>
    <submittedName>
        <fullName evidence="1">Uncharacterized protein</fullName>
    </submittedName>
</protein>
<keyword evidence="2" id="KW-1185">Reference proteome</keyword>
<sequence length="114" mass="13599">MEPANKPKRVVLRFSIQYERDEAAINEAFFAKYDPKPINDFYSHLMAPNESSKMHIILDLYCNTNPVADLQKIEYQVFRVRKRDNFVFEQLDDKSCEYARTLCTWVHWGTSRMN</sequence>
<evidence type="ECO:0000313" key="2">
    <source>
        <dbReference type="Proteomes" id="UP000799779"/>
    </source>
</evidence>
<dbReference type="AlphaFoldDB" id="A0A6A5W0F5"/>
<proteinExistence type="predicted"/>
<dbReference type="Proteomes" id="UP000799779">
    <property type="component" value="Unassembled WGS sequence"/>
</dbReference>
<dbReference type="OrthoDB" id="3709982at2759"/>
<accession>A0A6A5W0F5</accession>